<comment type="similarity">
    <text evidence="2">Belongs to the DivIVA family.</text>
</comment>
<dbReference type="PANTHER" id="PTHR35794:SF2">
    <property type="entry name" value="CELL DIVISION PROTEIN DIVIVA"/>
    <property type="match status" value="1"/>
</dbReference>
<feature type="coiled-coil region" evidence="7">
    <location>
        <begin position="65"/>
        <end position="92"/>
    </location>
</feature>
<dbReference type="Proteomes" id="UP000702964">
    <property type="component" value="Unassembled WGS sequence"/>
</dbReference>
<reference evidence="8" key="1">
    <citation type="journal article" date="2015" name="Genom Data">
        <title>Draft genome sequences of Phytophthora kernoviae and Phytophthora ramorum lineage EU2 from Scotland.</title>
        <authorList>
            <person name="Sambles C."/>
            <person name="Schlenzig A."/>
            <person name="O'Neill P."/>
            <person name="Grant M."/>
            <person name="Studholme D.J."/>
        </authorList>
    </citation>
    <scope>NUCLEOTIDE SEQUENCE</scope>
    <source>
        <strain evidence="8">00238/432</strain>
    </source>
</reference>
<dbReference type="Pfam" id="PF05103">
    <property type="entry name" value="DivIVA"/>
    <property type="match status" value="1"/>
</dbReference>
<keyword evidence="6" id="KW-0131">Cell cycle</keyword>
<evidence type="ECO:0000256" key="7">
    <source>
        <dbReference type="SAM" id="Coils"/>
    </source>
</evidence>
<evidence type="ECO:0000313" key="8">
    <source>
        <dbReference type="EMBL" id="KAF4325929.1"/>
    </source>
</evidence>
<dbReference type="GO" id="GO:0051301">
    <property type="term" value="P:cell division"/>
    <property type="evidence" value="ECO:0007669"/>
    <property type="project" value="UniProtKB-KW"/>
</dbReference>
<proteinExistence type="inferred from homology"/>
<dbReference type="InterPro" id="IPR007793">
    <property type="entry name" value="DivIVA_fam"/>
</dbReference>
<name>A0A8J4WJU8_9STRA</name>
<evidence type="ECO:0000256" key="6">
    <source>
        <dbReference type="ARBA" id="ARBA00023306"/>
    </source>
</evidence>
<evidence type="ECO:0000256" key="5">
    <source>
        <dbReference type="ARBA" id="ARBA00023054"/>
    </source>
</evidence>
<keyword evidence="5 7" id="KW-0175">Coiled coil</keyword>
<evidence type="ECO:0000256" key="2">
    <source>
        <dbReference type="ARBA" id="ARBA00009008"/>
    </source>
</evidence>
<keyword evidence="4" id="KW-0132">Cell division</keyword>
<gene>
    <name evidence="8" type="ORF">G195_000426</name>
</gene>
<evidence type="ECO:0000256" key="1">
    <source>
        <dbReference type="ARBA" id="ARBA00004496"/>
    </source>
</evidence>
<dbReference type="Gene3D" id="6.10.250.660">
    <property type="match status" value="1"/>
</dbReference>
<evidence type="ECO:0000256" key="3">
    <source>
        <dbReference type="ARBA" id="ARBA00022490"/>
    </source>
</evidence>
<sequence length="205" mass="23753">MFKLPGLGISYTAPWVEPICCKPSRSGKELLQEVDSMPLTPLDIHNKEFSRRLRGYDEDEVNEFLDQVIKDYEGVIRENKELSNQLLSVQEKLDHFATIEETLSKTIIIAQEAADDVKGNAKKEAQLIVKEAEKNADRIVNESLSKSRKIALEVEELKKQASIYRARFRTLVEAQLELLTQDGWEVLESREQEVRDREREMKEIY</sequence>
<dbReference type="GO" id="GO:0005737">
    <property type="term" value="C:cytoplasm"/>
    <property type="evidence" value="ECO:0007669"/>
    <property type="project" value="UniProtKB-SubCell"/>
</dbReference>
<dbReference type="PANTHER" id="PTHR35794">
    <property type="entry name" value="CELL DIVISION PROTEIN DIVIVA"/>
    <property type="match status" value="1"/>
</dbReference>
<comment type="subcellular location">
    <subcellularLocation>
        <location evidence="1">Cytoplasm</location>
    </subcellularLocation>
</comment>
<evidence type="ECO:0000313" key="9">
    <source>
        <dbReference type="Proteomes" id="UP000702964"/>
    </source>
</evidence>
<keyword evidence="3" id="KW-0963">Cytoplasm</keyword>
<dbReference type="AlphaFoldDB" id="A0A8J4WJU8"/>
<accession>A0A8J4WJU8</accession>
<dbReference type="EMBL" id="AOFI03000002">
    <property type="protein sequence ID" value="KAF4325929.1"/>
    <property type="molecule type" value="Genomic_DNA"/>
</dbReference>
<evidence type="ECO:0008006" key="10">
    <source>
        <dbReference type="Google" id="ProtNLM"/>
    </source>
</evidence>
<reference evidence="8" key="2">
    <citation type="submission" date="2020-02" db="EMBL/GenBank/DDBJ databases">
        <authorList>
            <person name="Studholme D.J."/>
        </authorList>
    </citation>
    <scope>NUCLEOTIDE SEQUENCE</scope>
    <source>
        <strain evidence="8">00238/432</strain>
    </source>
</reference>
<dbReference type="InterPro" id="IPR019933">
    <property type="entry name" value="DivIVA_domain"/>
</dbReference>
<comment type="caution">
    <text evidence="8">The sequence shown here is derived from an EMBL/GenBank/DDBJ whole genome shotgun (WGS) entry which is preliminary data.</text>
</comment>
<dbReference type="NCBIfam" id="TIGR03544">
    <property type="entry name" value="DivI1A_domain"/>
    <property type="match status" value="1"/>
</dbReference>
<organism evidence="8 9">
    <name type="scientific">Phytophthora kernoviae 00238/432</name>
    <dbReference type="NCBI Taxonomy" id="1284355"/>
    <lineage>
        <taxon>Eukaryota</taxon>
        <taxon>Sar</taxon>
        <taxon>Stramenopiles</taxon>
        <taxon>Oomycota</taxon>
        <taxon>Peronosporomycetes</taxon>
        <taxon>Peronosporales</taxon>
        <taxon>Peronosporaceae</taxon>
        <taxon>Phytophthora</taxon>
    </lineage>
</organism>
<protein>
    <recommendedName>
        <fullName evidence="10">DivIVA domain-containing protein</fullName>
    </recommendedName>
</protein>
<evidence type="ECO:0000256" key="4">
    <source>
        <dbReference type="ARBA" id="ARBA00022618"/>
    </source>
</evidence>